<dbReference type="SUPFAM" id="SSF160996">
    <property type="entry name" value="HI0933 insert domain-like"/>
    <property type="match status" value="1"/>
</dbReference>
<dbReference type="InterPro" id="IPR057661">
    <property type="entry name" value="RsdA/BaiN/AoA(So)_Rossmann"/>
</dbReference>
<gene>
    <name evidence="6" type="ORF">R28058_25061</name>
</gene>
<dbReference type="Gene3D" id="2.40.30.10">
    <property type="entry name" value="Translation factors"/>
    <property type="match status" value="1"/>
</dbReference>
<dbReference type="InterPro" id="IPR055178">
    <property type="entry name" value="RsdA/BaiN/AoA(So)-like_dom"/>
</dbReference>
<dbReference type="PANTHER" id="PTHR42887">
    <property type="entry name" value="OS12G0638800 PROTEIN"/>
    <property type="match status" value="1"/>
</dbReference>
<accession>A0A0C7R6D6</accession>
<feature type="domain" description="RsdA/BaiN/AoA(So)-like insert" evidence="5">
    <location>
        <begin position="201"/>
        <end position="361"/>
    </location>
</feature>
<keyword evidence="3" id="KW-0274">FAD</keyword>
<evidence type="ECO:0000259" key="5">
    <source>
        <dbReference type="Pfam" id="PF22780"/>
    </source>
</evidence>
<evidence type="ECO:0000313" key="7">
    <source>
        <dbReference type="Proteomes" id="UP000049127"/>
    </source>
</evidence>
<evidence type="ECO:0000256" key="1">
    <source>
        <dbReference type="ARBA" id="ARBA00001974"/>
    </source>
</evidence>
<dbReference type="EMBL" id="CEKZ01000014">
    <property type="protein sequence ID" value="CEQ04788.1"/>
    <property type="molecule type" value="Genomic_DNA"/>
</dbReference>
<dbReference type="AlphaFoldDB" id="A0A0C7R6D6"/>
<evidence type="ECO:0000256" key="3">
    <source>
        <dbReference type="ARBA" id="ARBA00022827"/>
    </source>
</evidence>
<dbReference type="InterPro" id="IPR023166">
    <property type="entry name" value="BaiN-like_dom_sf"/>
</dbReference>
<keyword evidence="6" id="KW-0449">Lipoprotein</keyword>
<evidence type="ECO:0000313" key="6">
    <source>
        <dbReference type="EMBL" id="CEQ04788.1"/>
    </source>
</evidence>
<dbReference type="InterPro" id="IPR036188">
    <property type="entry name" value="FAD/NAD-bd_sf"/>
</dbReference>
<dbReference type="InterPro" id="IPR004792">
    <property type="entry name" value="BaiN-like"/>
</dbReference>
<dbReference type="Gene3D" id="1.10.8.260">
    <property type="entry name" value="HI0933 insert domain-like"/>
    <property type="match status" value="1"/>
</dbReference>
<dbReference type="Proteomes" id="UP000049127">
    <property type="component" value="Unassembled WGS sequence"/>
</dbReference>
<dbReference type="NCBIfam" id="TIGR00275">
    <property type="entry name" value="aminoacetone oxidase family FAD-binding enzyme"/>
    <property type="match status" value="1"/>
</dbReference>
<dbReference type="PRINTS" id="PR00368">
    <property type="entry name" value="FADPNR"/>
</dbReference>
<proteinExistence type="predicted"/>
<comment type="cofactor">
    <cofactor evidence="1">
        <name>FAD</name>
        <dbReference type="ChEBI" id="CHEBI:57692"/>
    </cofactor>
</comment>
<evidence type="ECO:0000259" key="4">
    <source>
        <dbReference type="Pfam" id="PF03486"/>
    </source>
</evidence>
<keyword evidence="2" id="KW-0285">Flavoprotein</keyword>
<name>A0A0C7R6D6_PARSO</name>
<dbReference type="PRINTS" id="PR00411">
    <property type="entry name" value="PNDRDTASEI"/>
</dbReference>
<dbReference type="Gene3D" id="3.50.50.60">
    <property type="entry name" value="FAD/NAD(P)-binding domain"/>
    <property type="match status" value="1"/>
</dbReference>
<dbReference type="Pfam" id="PF22780">
    <property type="entry name" value="HI0933_like_1st"/>
    <property type="match status" value="1"/>
</dbReference>
<protein>
    <submittedName>
        <fullName evidence="6">Lipoprotein</fullName>
    </submittedName>
</protein>
<dbReference type="SUPFAM" id="SSF51905">
    <property type="entry name" value="FAD/NAD(P)-binding domain"/>
    <property type="match status" value="1"/>
</dbReference>
<organism evidence="6 7">
    <name type="scientific">Paraclostridium sordellii</name>
    <name type="common">Clostridium sordellii</name>
    <dbReference type="NCBI Taxonomy" id="1505"/>
    <lineage>
        <taxon>Bacteria</taxon>
        <taxon>Bacillati</taxon>
        <taxon>Bacillota</taxon>
        <taxon>Clostridia</taxon>
        <taxon>Peptostreptococcales</taxon>
        <taxon>Peptostreptococcaceae</taxon>
        <taxon>Paraclostridium</taxon>
    </lineage>
</organism>
<evidence type="ECO:0000256" key="2">
    <source>
        <dbReference type="ARBA" id="ARBA00022630"/>
    </source>
</evidence>
<dbReference type="Pfam" id="PF03486">
    <property type="entry name" value="HI0933_like"/>
    <property type="match status" value="1"/>
</dbReference>
<feature type="domain" description="RsdA/BaiN/AoA(So)-like Rossmann fold-like" evidence="4">
    <location>
        <begin position="12"/>
        <end position="413"/>
    </location>
</feature>
<sequence>MKKFGRNDILKKVVVIGGGAAGMVAASTAANMGNEVILLEKNDRLGKKLLITGKGRCNITNNCDIEELIENIPTNGKFLYSAFYTFTNEQVIDMFNSLGVKTKTERGKRVFPESDKAKDVVIALEKQLNQNNVKVIYNAKVDKIEQKNRHVNSVILSNKKTIQCDRVIVATGGVSYPRTGSTGDGYKFAKNFGHTIIKPTPSLIGLETIEDVKSLEKLALRNVEIRLIDKRGKCIYEDFGEMEFSNVGIEGPIIRSASCRMKSLENESYKIILDLKPALTEEVLDKRIQKDFKKYTNKKFENSLDDLLPKKLIPFIINLSGIDSETVVHQISREQRKSLVSLLKGIEFNVKRYKSIDEAIITSGGVKTNEINSSTMESKLVKGLYFAGEVIDVDAYTGGFNLQIAFSTGYVAGINC</sequence>
<reference evidence="6 7" key="1">
    <citation type="submission" date="2015-01" db="EMBL/GenBank/DDBJ databases">
        <authorList>
            <person name="Aslett A.Martin."/>
            <person name="De Silva Nishadi"/>
        </authorList>
    </citation>
    <scope>NUCLEOTIDE SEQUENCE [LARGE SCALE GENOMIC DNA]</scope>
    <source>
        <strain evidence="6 7">R28058</strain>
    </source>
</reference>
<dbReference type="PANTHER" id="PTHR42887:SF2">
    <property type="entry name" value="OS12G0638800 PROTEIN"/>
    <property type="match status" value="1"/>
</dbReference>